<name>A0ABD0K912_9CAEN</name>
<feature type="transmembrane region" description="Helical" evidence="1">
    <location>
        <begin position="161"/>
        <end position="184"/>
    </location>
</feature>
<sequence length="290" mass="31302">MPSVFGAAATPFIGCIALLAAAILTVLAFASPYWATDESTGNSFGLWRKARCDPGSTGPDRQDCAHWDFPWYGEGFGPNINASTKRPSSLLGRLKQLAGSGGFGPNINAQYEKPSSLLDWQHATRGLESLAIIFFAIPLVVLPVYIYGALGLYYRCLLGSMTLFVLLGTISNIAGVVVFGVQIGSVDGWTFDWCLIVCIIGGALGLIAFIILLIATINKPEFKPDKYFSSGFYVDPDRNRLYAVESDEPVKVVYPPPSEPTTPKQLQLQVPPQGEVVHVGQVNPAMVPDD</sequence>
<protein>
    <submittedName>
        <fullName evidence="2">Uncharacterized protein</fullName>
    </submittedName>
</protein>
<keyword evidence="1" id="KW-0472">Membrane</keyword>
<dbReference type="Proteomes" id="UP001519460">
    <property type="component" value="Unassembled WGS sequence"/>
</dbReference>
<gene>
    <name evidence="2" type="ORF">BaRGS_00025248</name>
</gene>
<feature type="transmembrane region" description="Helical" evidence="1">
    <location>
        <begin position="130"/>
        <end position="154"/>
    </location>
</feature>
<keyword evidence="1" id="KW-1133">Transmembrane helix</keyword>
<dbReference type="AlphaFoldDB" id="A0ABD0K912"/>
<feature type="transmembrane region" description="Helical" evidence="1">
    <location>
        <begin position="12"/>
        <end position="35"/>
    </location>
</feature>
<accession>A0ABD0K912</accession>
<feature type="transmembrane region" description="Helical" evidence="1">
    <location>
        <begin position="190"/>
        <end position="217"/>
    </location>
</feature>
<keyword evidence="1" id="KW-0812">Transmembrane</keyword>
<evidence type="ECO:0000313" key="3">
    <source>
        <dbReference type="Proteomes" id="UP001519460"/>
    </source>
</evidence>
<evidence type="ECO:0000256" key="1">
    <source>
        <dbReference type="SAM" id="Phobius"/>
    </source>
</evidence>
<evidence type="ECO:0000313" key="2">
    <source>
        <dbReference type="EMBL" id="KAK7483574.1"/>
    </source>
</evidence>
<keyword evidence="3" id="KW-1185">Reference proteome</keyword>
<organism evidence="2 3">
    <name type="scientific">Batillaria attramentaria</name>
    <dbReference type="NCBI Taxonomy" id="370345"/>
    <lineage>
        <taxon>Eukaryota</taxon>
        <taxon>Metazoa</taxon>
        <taxon>Spiralia</taxon>
        <taxon>Lophotrochozoa</taxon>
        <taxon>Mollusca</taxon>
        <taxon>Gastropoda</taxon>
        <taxon>Caenogastropoda</taxon>
        <taxon>Sorbeoconcha</taxon>
        <taxon>Cerithioidea</taxon>
        <taxon>Batillariidae</taxon>
        <taxon>Batillaria</taxon>
    </lineage>
</organism>
<reference evidence="2 3" key="1">
    <citation type="journal article" date="2023" name="Sci. Data">
        <title>Genome assembly of the Korean intertidal mud-creeper Batillaria attramentaria.</title>
        <authorList>
            <person name="Patra A.K."/>
            <person name="Ho P.T."/>
            <person name="Jun S."/>
            <person name="Lee S.J."/>
            <person name="Kim Y."/>
            <person name="Won Y.J."/>
        </authorList>
    </citation>
    <scope>NUCLEOTIDE SEQUENCE [LARGE SCALE GENOMIC DNA]</scope>
    <source>
        <strain evidence="2">Wonlab-2016</strain>
    </source>
</reference>
<dbReference type="EMBL" id="JACVVK020000225">
    <property type="protein sequence ID" value="KAK7483574.1"/>
    <property type="molecule type" value="Genomic_DNA"/>
</dbReference>
<dbReference type="Gene3D" id="1.20.140.150">
    <property type="match status" value="1"/>
</dbReference>
<proteinExistence type="predicted"/>
<comment type="caution">
    <text evidence="2">The sequence shown here is derived from an EMBL/GenBank/DDBJ whole genome shotgun (WGS) entry which is preliminary data.</text>
</comment>